<dbReference type="EC" id="4.1.1.48" evidence="3"/>
<dbReference type="UniPathway" id="UPA00035">
    <property type="reaction ID" value="UER00043"/>
</dbReference>
<reference evidence="10 11" key="1">
    <citation type="journal article" date="2018" name="Microbiome">
        <title>Fine metagenomic profile of the Mediterranean stratified and mixed water columns revealed by assembly and recruitment.</title>
        <authorList>
            <person name="Haro-Moreno J.M."/>
            <person name="Lopez-Perez M."/>
            <person name="De La Torre J.R."/>
            <person name="Picazo A."/>
            <person name="Camacho A."/>
            <person name="Rodriguez-Valera F."/>
        </authorList>
    </citation>
    <scope>NUCLEOTIDE SEQUENCE [LARGE SCALE GENOMIC DNA]</scope>
    <source>
        <strain evidence="10">MED-G83</strain>
    </source>
</reference>
<feature type="domain" description="Indole-3-glycerol phosphate synthase" evidence="9">
    <location>
        <begin position="4"/>
        <end position="249"/>
    </location>
</feature>
<evidence type="ECO:0000256" key="1">
    <source>
        <dbReference type="ARBA" id="ARBA00001633"/>
    </source>
</evidence>
<keyword evidence="7" id="KW-0057">Aromatic amino acid biosynthesis</keyword>
<protein>
    <recommendedName>
        <fullName evidence="3">indole-3-glycerol-phosphate synthase</fullName>
        <ecNumber evidence="3">4.1.1.48</ecNumber>
    </recommendedName>
</protein>
<evidence type="ECO:0000259" key="9">
    <source>
        <dbReference type="Pfam" id="PF00218"/>
    </source>
</evidence>
<keyword evidence="8" id="KW-0456">Lyase</keyword>
<dbReference type="InterPro" id="IPR013785">
    <property type="entry name" value="Aldolase_TIM"/>
</dbReference>
<evidence type="ECO:0000256" key="3">
    <source>
        <dbReference type="ARBA" id="ARBA00012362"/>
    </source>
</evidence>
<evidence type="ECO:0000256" key="8">
    <source>
        <dbReference type="ARBA" id="ARBA00023239"/>
    </source>
</evidence>
<dbReference type="PANTHER" id="PTHR22854">
    <property type="entry name" value="TRYPTOPHAN BIOSYNTHESIS PROTEIN"/>
    <property type="match status" value="1"/>
</dbReference>
<dbReference type="SUPFAM" id="SSF51366">
    <property type="entry name" value="Ribulose-phoshate binding barrel"/>
    <property type="match status" value="1"/>
</dbReference>
<evidence type="ECO:0000313" key="11">
    <source>
        <dbReference type="Proteomes" id="UP000252147"/>
    </source>
</evidence>
<dbReference type="Pfam" id="PF00218">
    <property type="entry name" value="IGPS"/>
    <property type="match status" value="1"/>
</dbReference>
<comment type="pathway">
    <text evidence="2">Amino-acid biosynthesis; L-tryptophan biosynthesis; L-tryptophan from chorismate: step 4/5.</text>
</comment>
<dbReference type="GO" id="GO:0000162">
    <property type="term" value="P:L-tryptophan biosynthetic process"/>
    <property type="evidence" value="ECO:0007669"/>
    <property type="project" value="UniProtKB-UniPathway"/>
</dbReference>
<dbReference type="InterPro" id="IPR045186">
    <property type="entry name" value="Indole-3-glycerol_P_synth"/>
</dbReference>
<evidence type="ECO:0000256" key="7">
    <source>
        <dbReference type="ARBA" id="ARBA00023141"/>
    </source>
</evidence>
<comment type="caution">
    <text evidence="10">The sequence shown here is derived from an EMBL/GenBank/DDBJ whole genome shotgun (WGS) entry which is preliminary data.</text>
</comment>
<evidence type="ECO:0000256" key="2">
    <source>
        <dbReference type="ARBA" id="ARBA00004696"/>
    </source>
</evidence>
<dbReference type="GO" id="GO:0004425">
    <property type="term" value="F:indole-3-glycerol-phosphate synthase activity"/>
    <property type="evidence" value="ECO:0007669"/>
    <property type="project" value="UniProtKB-EC"/>
</dbReference>
<evidence type="ECO:0000256" key="4">
    <source>
        <dbReference type="ARBA" id="ARBA00022605"/>
    </source>
</evidence>
<evidence type="ECO:0000313" key="10">
    <source>
        <dbReference type="EMBL" id="RCL38106.1"/>
    </source>
</evidence>
<name>A0A368BN37_9GAMM</name>
<comment type="catalytic activity">
    <reaction evidence="1">
        <text>1-(2-carboxyphenylamino)-1-deoxy-D-ribulose 5-phosphate + H(+) = (1S,2R)-1-C-(indol-3-yl)glycerol 3-phosphate + CO2 + H2O</text>
        <dbReference type="Rhea" id="RHEA:23476"/>
        <dbReference type="ChEBI" id="CHEBI:15377"/>
        <dbReference type="ChEBI" id="CHEBI:15378"/>
        <dbReference type="ChEBI" id="CHEBI:16526"/>
        <dbReference type="ChEBI" id="CHEBI:58613"/>
        <dbReference type="ChEBI" id="CHEBI:58866"/>
        <dbReference type="EC" id="4.1.1.48"/>
    </reaction>
</comment>
<dbReference type="InterPro" id="IPR011060">
    <property type="entry name" value="RibuloseP-bd_barrel"/>
</dbReference>
<evidence type="ECO:0000256" key="5">
    <source>
        <dbReference type="ARBA" id="ARBA00022793"/>
    </source>
</evidence>
<dbReference type="InterPro" id="IPR013798">
    <property type="entry name" value="Indole-3-glycerol_P_synth_dom"/>
</dbReference>
<dbReference type="CDD" id="cd00331">
    <property type="entry name" value="IGPS"/>
    <property type="match status" value="1"/>
</dbReference>
<keyword evidence="5" id="KW-0210">Decarboxylase</keyword>
<keyword evidence="4" id="KW-0028">Amino-acid biosynthesis</keyword>
<dbReference type="Proteomes" id="UP000252147">
    <property type="component" value="Unassembled WGS sequence"/>
</dbReference>
<organism evidence="10 11">
    <name type="scientific">SAR86 cluster bacterium</name>
    <dbReference type="NCBI Taxonomy" id="2030880"/>
    <lineage>
        <taxon>Bacteria</taxon>
        <taxon>Pseudomonadati</taxon>
        <taxon>Pseudomonadota</taxon>
        <taxon>Gammaproteobacteria</taxon>
        <taxon>SAR86 cluster</taxon>
    </lineage>
</organism>
<dbReference type="EMBL" id="QOPD01000005">
    <property type="protein sequence ID" value="RCL38106.1"/>
    <property type="molecule type" value="Genomic_DNA"/>
</dbReference>
<accession>A0A368BN37</accession>
<dbReference type="Gene3D" id="3.20.20.70">
    <property type="entry name" value="Aldolase class I"/>
    <property type="match status" value="1"/>
</dbReference>
<dbReference type="PANTHER" id="PTHR22854:SF2">
    <property type="entry name" value="INDOLE-3-GLYCEROL-PHOSPHATE SYNTHASE"/>
    <property type="match status" value="1"/>
</dbReference>
<proteinExistence type="predicted"/>
<gene>
    <name evidence="10" type="ORF">DBW97_03480</name>
</gene>
<evidence type="ECO:0000256" key="6">
    <source>
        <dbReference type="ARBA" id="ARBA00022822"/>
    </source>
</evidence>
<keyword evidence="6" id="KW-0822">Tryptophan biosynthesis</keyword>
<dbReference type="GO" id="GO:0004640">
    <property type="term" value="F:phosphoribosylanthranilate isomerase activity"/>
    <property type="evidence" value="ECO:0007669"/>
    <property type="project" value="TreeGrafter"/>
</dbReference>
<dbReference type="AlphaFoldDB" id="A0A368BN37"/>
<sequence length="252" mass="28941">MNQLDTIFQSKRAQVAEGKKTQSIDFFIENFNQKRNSGNFFNTLDSNRNNFKIIAETKKGSPSAGIIKEQYDPLSIAKSYEEKGYKNISVLTESGYFYGINSDLTMIALNTSLKVLRKDFIFDEWQIYESKYIGADCILLIAEYLSEAQISAFIKLAKSLDLDVLLEFHEEQQLSKVLNQELDHVGINNRNLKNLQTDNMHALRVFKKYRDDFQRFSIIAESGLSISKDLEIYQNEGINKFLIGEGILKSLL</sequence>